<dbReference type="Proteomes" id="UP000199470">
    <property type="component" value="Unassembled WGS sequence"/>
</dbReference>
<organism evidence="2 3">
    <name type="scientific">Rugamonas rubra</name>
    <dbReference type="NCBI Taxonomy" id="758825"/>
    <lineage>
        <taxon>Bacteria</taxon>
        <taxon>Pseudomonadati</taxon>
        <taxon>Pseudomonadota</taxon>
        <taxon>Betaproteobacteria</taxon>
        <taxon>Burkholderiales</taxon>
        <taxon>Oxalobacteraceae</taxon>
        <taxon>Telluria group</taxon>
        <taxon>Rugamonas</taxon>
    </lineage>
</organism>
<proteinExistence type="predicted"/>
<accession>A0A1I4P6L9</accession>
<evidence type="ECO:0000313" key="2">
    <source>
        <dbReference type="EMBL" id="SFM23220.1"/>
    </source>
</evidence>
<evidence type="ECO:0008006" key="4">
    <source>
        <dbReference type="Google" id="ProtNLM"/>
    </source>
</evidence>
<dbReference type="AlphaFoldDB" id="A0A1I4P6L9"/>
<dbReference type="RefSeq" id="WP_093388774.1">
    <property type="nucleotide sequence ID" value="NZ_FOTW01000015.1"/>
</dbReference>
<feature type="region of interest" description="Disordered" evidence="1">
    <location>
        <begin position="79"/>
        <end position="98"/>
    </location>
</feature>
<dbReference type="EMBL" id="FOTW01000015">
    <property type="protein sequence ID" value="SFM23220.1"/>
    <property type="molecule type" value="Genomic_DNA"/>
</dbReference>
<dbReference type="STRING" id="758825.SAMN02982985_03287"/>
<name>A0A1I4P6L9_9BURK</name>
<gene>
    <name evidence="2" type="ORF">SAMN02982985_03287</name>
</gene>
<reference evidence="2 3" key="1">
    <citation type="submission" date="2016-10" db="EMBL/GenBank/DDBJ databases">
        <authorList>
            <person name="de Groot N.N."/>
        </authorList>
    </citation>
    <scope>NUCLEOTIDE SEQUENCE [LARGE SCALE GENOMIC DNA]</scope>
    <source>
        <strain evidence="2 3">ATCC 43154</strain>
    </source>
</reference>
<evidence type="ECO:0000313" key="3">
    <source>
        <dbReference type="Proteomes" id="UP000199470"/>
    </source>
</evidence>
<evidence type="ECO:0000256" key="1">
    <source>
        <dbReference type="SAM" id="MobiDB-lite"/>
    </source>
</evidence>
<dbReference type="OrthoDB" id="488523at2"/>
<keyword evidence="3" id="KW-1185">Reference proteome</keyword>
<sequence>MSIENIEKLYAMAHANPALVAGLPSDGDAAAYAAAAVLLGAAHGCAFSEQEAAGWIAAKAAATRNGELDDLQLETVAGGKAGPGISSGQHSHGPLFPPRFVVPGGVIMDGPKG</sequence>
<protein>
    <recommendedName>
        <fullName evidence="4">Nif11 domain-containing protein</fullName>
    </recommendedName>
</protein>